<keyword evidence="3" id="KW-1185">Reference proteome</keyword>
<dbReference type="PROSITE" id="PS51257">
    <property type="entry name" value="PROKAR_LIPOPROTEIN"/>
    <property type="match status" value="1"/>
</dbReference>
<protein>
    <submittedName>
        <fullName evidence="2">DUF1566 domain-containing protein</fullName>
    </submittedName>
</protein>
<feature type="domain" description="Lcl C-terminal" evidence="1">
    <location>
        <begin position="392"/>
        <end position="554"/>
    </location>
</feature>
<dbReference type="Proteomes" id="UP000586305">
    <property type="component" value="Unassembled WGS sequence"/>
</dbReference>
<accession>A0A849VMB3</accession>
<dbReference type="EMBL" id="JABBPG010000011">
    <property type="protein sequence ID" value="NOU52717.1"/>
    <property type="molecule type" value="Genomic_DNA"/>
</dbReference>
<evidence type="ECO:0000259" key="1">
    <source>
        <dbReference type="Pfam" id="PF07603"/>
    </source>
</evidence>
<comment type="caution">
    <text evidence="2">The sequence shown here is derived from an EMBL/GenBank/DDBJ whole genome shotgun (WGS) entry which is preliminary data.</text>
</comment>
<dbReference type="RefSeq" id="WP_171627767.1">
    <property type="nucleotide sequence ID" value="NZ_JABBPG010000011.1"/>
</dbReference>
<proteinExistence type="predicted"/>
<sequence>MHVTKVIPLLVSLLLTGCGGGSSDPGSNTENASINAGDDFTVLEKAEFTLTAQVSPPGGTVSWQLVSGPNIEGFPQEGAEVSVTAPDVKSDTVAQFRADYIAPDGQSSSDTIQVSFTSQNQLPIPVITQTLPEDGQAKYLDVMEFSAADSVDPDENGQVVGYTWQQLSGPVLTVDTKTEQKLRFIHPLLVSNDVAKFLVTVTDDEGGSASTEFTITLLKAEKPVIADAGQEQTVTEFDSVTLNASDSKTASGSFSCVWEQIELSGTETAVEITNPNQCIAQFVAPDVDVATSISFRVTVTDPNGYIDSDTTSISLQPKALGLIQDTGLRDCYDDSTKISCDNSEYPRQDADIGRDSVADLLDKAGQGRASFDYTKLNEFADELPDTAANFSCIRDNINGLIWEVKLAGTGTVPNTNARDGKNHYTWYLDSGGSPSGGVIGAANSTCPSNIDCGIQTYIDTVNSSNFCGGSNWRLPTYIELLSLIDFGRADGQHLLDPELFPNVPALSQLGHLYYWTTQTSLDGRSLSQAFILDMQTGNDLAYPKSNTAYVRLVRTP</sequence>
<organism evidence="2 3">
    <name type="scientific">Pseudoalteromonas caenipelagi</name>
    <dbReference type="NCBI Taxonomy" id="2726988"/>
    <lineage>
        <taxon>Bacteria</taxon>
        <taxon>Pseudomonadati</taxon>
        <taxon>Pseudomonadota</taxon>
        <taxon>Gammaproteobacteria</taxon>
        <taxon>Alteromonadales</taxon>
        <taxon>Pseudoalteromonadaceae</taxon>
        <taxon>Pseudoalteromonas</taxon>
    </lineage>
</organism>
<dbReference type="Pfam" id="PF22352">
    <property type="entry name" value="K319L-like_PKD"/>
    <property type="match status" value="2"/>
</dbReference>
<name>A0A849VMB3_9GAMM</name>
<dbReference type="Gene3D" id="2.60.40.10">
    <property type="entry name" value="Immunoglobulins"/>
    <property type="match status" value="2"/>
</dbReference>
<reference evidence="2 3" key="1">
    <citation type="submission" date="2020-04" db="EMBL/GenBank/DDBJ databases">
        <title>Pseudoalteromonas caenipelagi sp. nov., isolated from a tidal flat.</title>
        <authorList>
            <person name="Park S."/>
            <person name="Yoon J.-H."/>
        </authorList>
    </citation>
    <scope>NUCLEOTIDE SEQUENCE [LARGE SCALE GENOMIC DNA]</scope>
    <source>
        <strain evidence="2 3">JBTF-M23</strain>
    </source>
</reference>
<dbReference type="AlphaFoldDB" id="A0A849VMB3"/>
<gene>
    <name evidence="2" type="ORF">HG263_19610</name>
</gene>
<dbReference type="InterPro" id="IPR011460">
    <property type="entry name" value="Lcl_C"/>
</dbReference>
<dbReference type="Pfam" id="PF07603">
    <property type="entry name" value="Lcl_C"/>
    <property type="match status" value="1"/>
</dbReference>
<evidence type="ECO:0000313" key="2">
    <source>
        <dbReference type="EMBL" id="NOU52717.1"/>
    </source>
</evidence>
<evidence type="ECO:0000313" key="3">
    <source>
        <dbReference type="Proteomes" id="UP000586305"/>
    </source>
</evidence>
<dbReference type="InterPro" id="IPR013783">
    <property type="entry name" value="Ig-like_fold"/>
</dbReference>